<feature type="region of interest" description="Disordered" evidence="1">
    <location>
        <begin position="195"/>
        <end position="222"/>
    </location>
</feature>
<feature type="compositionally biased region" description="Basic and acidic residues" evidence="1">
    <location>
        <begin position="196"/>
        <end position="215"/>
    </location>
</feature>
<dbReference type="Proteomes" id="UP001163846">
    <property type="component" value="Unassembled WGS sequence"/>
</dbReference>
<keyword evidence="3" id="KW-1185">Reference proteome</keyword>
<dbReference type="EMBL" id="MU806826">
    <property type="protein sequence ID" value="KAJ3832882.1"/>
    <property type="molecule type" value="Genomic_DNA"/>
</dbReference>
<evidence type="ECO:0000313" key="2">
    <source>
        <dbReference type="EMBL" id="KAJ3832882.1"/>
    </source>
</evidence>
<gene>
    <name evidence="2" type="ORF">F5878DRAFT_633987</name>
</gene>
<comment type="caution">
    <text evidence="2">The sequence shown here is derived from an EMBL/GenBank/DDBJ whole genome shotgun (WGS) entry which is preliminary data.</text>
</comment>
<accession>A0AA38NYB7</accession>
<sequence>MTRSSPTHFTPTQVIALSSGVLATPTAPPMNSGLSSTGVARPEGQQSCSFLKQGSLLDVQHRGVEHVSNLVPRAPDPLSDEDMMTNLCNVIGPETFLNILRNNHGSPSAAIRDMILVPLNEAKSLLETMPPAPNTDAERRRVLGENLVRIPQLIRIIQSATNFVRSFSNSRFAEQALPIAQENYLRALAYFPPGKHRSDAEKAMRDARGAAERQSHGTPGRQ</sequence>
<evidence type="ECO:0000256" key="1">
    <source>
        <dbReference type="SAM" id="MobiDB-lite"/>
    </source>
</evidence>
<evidence type="ECO:0000313" key="3">
    <source>
        <dbReference type="Proteomes" id="UP001163846"/>
    </source>
</evidence>
<dbReference type="AlphaFoldDB" id="A0AA38NYB7"/>
<protein>
    <submittedName>
        <fullName evidence="2">Uncharacterized protein</fullName>
    </submittedName>
</protein>
<name>A0AA38NYB7_9AGAR</name>
<reference evidence="2" key="1">
    <citation type="submission" date="2022-08" db="EMBL/GenBank/DDBJ databases">
        <authorList>
            <consortium name="DOE Joint Genome Institute"/>
            <person name="Min B."/>
            <person name="Riley R."/>
            <person name="Sierra-Patev S."/>
            <person name="Naranjo-Ortiz M."/>
            <person name="Looney B."/>
            <person name="Konkel Z."/>
            <person name="Slot J.C."/>
            <person name="Sakamoto Y."/>
            <person name="Steenwyk J.L."/>
            <person name="Rokas A."/>
            <person name="Carro J."/>
            <person name="Camarero S."/>
            <person name="Ferreira P."/>
            <person name="Molpeceres G."/>
            <person name="Ruiz-Duenas F.J."/>
            <person name="Serrano A."/>
            <person name="Henrissat B."/>
            <person name="Drula E."/>
            <person name="Hughes K.W."/>
            <person name="Mata J.L."/>
            <person name="Ishikawa N.K."/>
            <person name="Vargas-Isla R."/>
            <person name="Ushijima S."/>
            <person name="Smith C.A."/>
            <person name="Ahrendt S."/>
            <person name="Andreopoulos W."/>
            <person name="He G."/>
            <person name="Labutti K."/>
            <person name="Lipzen A."/>
            <person name="Ng V."/>
            <person name="Sandor L."/>
            <person name="Barry K."/>
            <person name="Martinez A.T."/>
            <person name="Xiao Y."/>
            <person name="Gibbons J.G."/>
            <person name="Terashima K."/>
            <person name="Hibbett D.S."/>
            <person name="Grigoriev I.V."/>
        </authorList>
    </citation>
    <scope>NUCLEOTIDE SEQUENCE</scope>
    <source>
        <strain evidence="2">TFB9207</strain>
    </source>
</reference>
<organism evidence="2 3">
    <name type="scientific">Lentinula raphanica</name>
    <dbReference type="NCBI Taxonomy" id="153919"/>
    <lineage>
        <taxon>Eukaryota</taxon>
        <taxon>Fungi</taxon>
        <taxon>Dikarya</taxon>
        <taxon>Basidiomycota</taxon>
        <taxon>Agaricomycotina</taxon>
        <taxon>Agaricomycetes</taxon>
        <taxon>Agaricomycetidae</taxon>
        <taxon>Agaricales</taxon>
        <taxon>Marasmiineae</taxon>
        <taxon>Omphalotaceae</taxon>
        <taxon>Lentinula</taxon>
    </lineage>
</organism>
<proteinExistence type="predicted"/>